<gene>
    <name evidence="1" type="ORF">V8201_12030</name>
</gene>
<sequence length="346" mass="38585">MDTFPLGTPESNRPGITRVVTFVSDRGYVAQALIAASQLAAQPEVAAIADILIYLIDIPEDEQRAIQAALAPARFNFRFLDSRRFLTDSVGRLPELHCPSSTLGRLVIDAEIPAQYDTVIYIDGDVQIVGPVAALIGFDCPPDTLLAGADRLDNGGRYANPPAYLKGIGIDRVADYFNAGVMMARRETWRQLTGAALRFLAENPERCKHHDQSALNAVLNAPGGPRRMMLHPRYNYSTWFRLADRARAIAPSIVHFTGPIKPWNTTGGPWEPAHRRVYADFLAAHPYFAQYLTVDASRAIDPKYRSGSPLLRARRLLKSGKEAFDHRWQAVLLNRFAQRTFFSPRD</sequence>
<evidence type="ECO:0000313" key="1">
    <source>
        <dbReference type="EMBL" id="MEI5687808.1"/>
    </source>
</evidence>
<dbReference type="EMBL" id="JBBBDM010000005">
    <property type="protein sequence ID" value="MEI5687808.1"/>
    <property type="molecule type" value="Genomic_DNA"/>
</dbReference>
<reference evidence="1 2" key="1">
    <citation type="journal article" date="2013" name="Int. J. Syst. Evol. Microbiol.">
        <title>Sphingomonas kyungheensis sp. nov., a bacterium with ginsenoside-converting activity isolated from soil of a ginseng field.</title>
        <authorList>
            <person name="Son H.M."/>
            <person name="Yang J.E."/>
            <person name="Park Y."/>
            <person name="Han C.K."/>
            <person name="Kim S.G."/>
            <person name="Kook M."/>
            <person name="Yi T.H."/>
        </authorList>
    </citation>
    <scope>NUCLEOTIDE SEQUENCE [LARGE SCALE GENOMIC DNA]</scope>
    <source>
        <strain evidence="1 2">LMG 26582</strain>
    </source>
</reference>
<dbReference type="InterPro" id="IPR029044">
    <property type="entry name" value="Nucleotide-diphossugar_trans"/>
</dbReference>
<evidence type="ECO:0000313" key="2">
    <source>
        <dbReference type="Proteomes" id="UP001367771"/>
    </source>
</evidence>
<dbReference type="InterPro" id="IPR002495">
    <property type="entry name" value="Glyco_trans_8"/>
</dbReference>
<protein>
    <submittedName>
        <fullName evidence="1">Glycosyltransferase</fullName>
    </submittedName>
</protein>
<comment type="caution">
    <text evidence="1">The sequence shown here is derived from an EMBL/GenBank/DDBJ whole genome shotgun (WGS) entry which is preliminary data.</text>
</comment>
<dbReference type="RefSeq" id="WP_051583285.1">
    <property type="nucleotide sequence ID" value="NZ_JBBBDM010000005.1"/>
</dbReference>
<dbReference type="Pfam" id="PF01501">
    <property type="entry name" value="Glyco_transf_8"/>
    <property type="match status" value="1"/>
</dbReference>
<proteinExistence type="predicted"/>
<dbReference type="Gene3D" id="3.90.550.10">
    <property type="entry name" value="Spore Coat Polysaccharide Biosynthesis Protein SpsA, Chain A"/>
    <property type="match status" value="1"/>
</dbReference>
<name>A0ABU8H4B3_9SPHN</name>
<accession>A0ABU8H4B3</accession>
<dbReference type="Proteomes" id="UP001367771">
    <property type="component" value="Unassembled WGS sequence"/>
</dbReference>
<organism evidence="1 2">
    <name type="scientific">Sphingomonas kyungheensis</name>
    <dbReference type="NCBI Taxonomy" id="1069987"/>
    <lineage>
        <taxon>Bacteria</taxon>
        <taxon>Pseudomonadati</taxon>
        <taxon>Pseudomonadota</taxon>
        <taxon>Alphaproteobacteria</taxon>
        <taxon>Sphingomonadales</taxon>
        <taxon>Sphingomonadaceae</taxon>
        <taxon>Sphingomonas</taxon>
    </lineage>
</organism>
<dbReference type="SUPFAM" id="SSF53448">
    <property type="entry name" value="Nucleotide-diphospho-sugar transferases"/>
    <property type="match status" value="1"/>
</dbReference>
<keyword evidence="2" id="KW-1185">Reference proteome</keyword>